<dbReference type="InterPro" id="IPR013328">
    <property type="entry name" value="6PGD_dom2"/>
</dbReference>
<dbReference type="Gene3D" id="3.40.50.720">
    <property type="entry name" value="NAD(P)-binding Rossmann-like Domain"/>
    <property type="match status" value="1"/>
</dbReference>
<evidence type="ECO:0008006" key="8">
    <source>
        <dbReference type="Google" id="ProtNLM"/>
    </source>
</evidence>
<dbReference type="RefSeq" id="WP_085122259.1">
    <property type="nucleotide sequence ID" value="NZ_FWZX01000005.1"/>
</dbReference>
<keyword evidence="7" id="KW-1185">Reference proteome</keyword>
<evidence type="ECO:0000259" key="4">
    <source>
        <dbReference type="Pfam" id="PF03446"/>
    </source>
</evidence>
<dbReference type="InterPro" id="IPR008927">
    <property type="entry name" value="6-PGluconate_DH-like_C_sf"/>
</dbReference>
<feature type="domain" description="3-hydroxyisobutyrate dehydrogenase-like NAD-binding" evidence="5">
    <location>
        <begin position="169"/>
        <end position="282"/>
    </location>
</feature>
<feature type="active site" evidence="3">
    <location>
        <position position="175"/>
    </location>
</feature>
<feature type="domain" description="6-phosphogluconate dehydrogenase NADP-binding" evidence="4">
    <location>
        <begin position="7"/>
        <end position="166"/>
    </location>
</feature>
<organism evidence="6 7">
    <name type="scientific">Tistlia consotensis USBA 355</name>
    <dbReference type="NCBI Taxonomy" id="560819"/>
    <lineage>
        <taxon>Bacteria</taxon>
        <taxon>Pseudomonadati</taxon>
        <taxon>Pseudomonadota</taxon>
        <taxon>Alphaproteobacteria</taxon>
        <taxon>Rhodospirillales</taxon>
        <taxon>Rhodovibrionaceae</taxon>
        <taxon>Tistlia</taxon>
    </lineage>
</organism>
<keyword evidence="2" id="KW-0520">NAD</keyword>
<dbReference type="Pfam" id="PF14833">
    <property type="entry name" value="NAD_binding_11"/>
    <property type="match status" value="1"/>
</dbReference>
<dbReference type="GO" id="GO:0016491">
    <property type="term" value="F:oxidoreductase activity"/>
    <property type="evidence" value="ECO:0007669"/>
    <property type="project" value="UniProtKB-KW"/>
</dbReference>
<evidence type="ECO:0000313" key="6">
    <source>
        <dbReference type="EMBL" id="SMF14017.1"/>
    </source>
</evidence>
<dbReference type="AlphaFoldDB" id="A0A1Y6BQ45"/>
<gene>
    <name evidence="6" type="ORF">SAMN05428998_105221</name>
</gene>
<dbReference type="Proteomes" id="UP000192917">
    <property type="component" value="Unassembled WGS sequence"/>
</dbReference>
<dbReference type="InterPro" id="IPR029154">
    <property type="entry name" value="HIBADH-like_NADP-bd"/>
</dbReference>
<dbReference type="InterPro" id="IPR015815">
    <property type="entry name" value="HIBADH-related"/>
</dbReference>
<proteinExistence type="predicted"/>
<dbReference type="Gene3D" id="1.10.1040.10">
    <property type="entry name" value="N-(1-d-carboxylethyl)-l-norvaline Dehydrogenase, domain 2"/>
    <property type="match status" value="1"/>
</dbReference>
<evidence type="ECO:0000256" key="3">
    <source>
        <dbReference type="PIRSR" id="PIRSR000103-1"/>
    </source>
</evidence>
<dbReference type="STRING" id="560819.SAMN05428998_105221"/>
<evidence type="ECO:0000313" key="7">
    <source>
        <dbReference type="Proteomes" id="UP000192917"/>
    </source>
</evidence>
<dbReference type="GO" id="GO:0050661">
    <property type="term" value="F:NADP binding"/>
    <property type="evidence" value="ECO:0007669"/>
    <property type="project" value="InterPro"/>
</dbReference>
<dbReference type="Pfam" id="PF03446">
    <property type="entry name" value="NAD_binding_2"/>
    <property type="match status" value="1"/>
</dbReference>
<evidence type="ECO:0000256" key="2">
    <source>
        <dbReference type="ARBA" id="ARBA00023027"/>
    </source>
</evidence>
<accession>A0A1Y6BQ45</accession>
<sequence length="298" mass="30979">MSEKQAIGFVGAGLMGHGMAKHLLAAGHPLTILGHRNRQPVDDLVGRGAREAKTPAELAAASEIVFLCLPMSDQVEAVVAGPDGLLQGAREGLIVVDTSTAEPGSTLRLAEAAAARGVRYVDAPLTRTPKEAEEGRLNTMVGADKALFDQLKPVMACYAENVFHVGPLGAGHKLKLINNFIAMGLASLVAEAVATARSVGVDLAQLNALVSAGPVNSGIFQRMMAQALEQDPSGLQFAIRNARKDLRYFNAMASEAGLVGLMAPAALQTMTLATASGHGEELVPQLVDVLSEMNGAKG</sequence>
<protein>
    <recommendedName>
        <fullName evidence="8">3-hydroxyisobutyrate dehydrogenase</fullName>
    </recommendedName>
</protein>
<dbReference type="GO" id="GO:0051287">
    <property type="term" value="F:NAD binding"/>
    <property type="evidence" value="ECO:0007669"/>
    <property type="project" value="InterPro"/>
</dbReference>
<dbReference type="PIRSF" id="PIRSF000103">
    <property type="entry name" value="HIBADH"/>
    <property type="match status" value="1"/>
</dbReference>
<dbReference type="PANTHER" id="PTHR43060:SF15">
    <property type="entry name" value="3-HYDROXYISOBUTYRATE DEHYDROGENASE-LIKE 1, MITOCHONDRIAL-RELATED"/>
    <property type="match status" value="1"/>
</dbReference>
<dbReference type="InterPro" id="IPR006115">
    <property type="entry name" value="6PGDH_NADP-bd"/>
</dbReference>
<name>A0A1Y6BQ45_9PROT</name>
<evidence type="ECO:0000256" key="1">
    <source>
        <dbReference type="ARBA" id="ARBA00023002"/>
    </source>
</evidence>
<evidence type="ECO:0000259" key="5">
    <source>
        <dbReference type="Pfam" id="PF14833"/>
    </source>
</evidence>
<dbReference type="InterPro" id="IPR036291">
    <property type="entry name" value="NAD(P)-bd_dom_sf"/>
</dbReference>
<keyword evidence="1" id="KW-0560">Oxidoreductase</keyword>
<dbReference type="EMBL" id="FWZX01000005">
    <property type="protein sequence ID" value="SMF14017.1"/>
    <property type="molecule type" value="Genomic_DNA"/>
</dbReference>
<dbReference type="SUPFAM" id="SSF48179">
    <property type="entry name" value="6-phosphogluconate dehydrogenase C-terminal domain-like"/>
    <property type="match status" value="1"/>
</dbReference>
<dbReference type="PANTHER" id="PTHR43060">
    <property type="entry name" value="3-HYDROXYISOBUTYRATE DEHYDROGENASE-LIKE 1, MITOCHONDRIAL-RELATED"/>
    <property type="match status" value="1"/>
</dbReference>
<dbReference type="SUPFAM" id="SSF51735">
    <property type="entry name" value="NAD(P)-binding Rossmann-fold domains"/>
    <property type="match status" value="1"/>
</dbReference>
<reference evidence="6 7" key="1">
    <citation type="submission" date="2017-04" db="EMBL/GenBank/DDBJ databases">
        <authorList>
            <person name="Afonso C.L."/>
            <person name="Miller P.J."/>
            <person name="Scott M.A."/>
            <person name="Spackman E."/>
            <person name="Goraichik I."/>
            <person name="Dimitrov K.M."/>
            <person name="Suarez D.L."/>
            <person name="Swayne D.E."/>
        </authorList>
    </citation>
    <scope>NUCLEOTIDE SEQUENCE [LARGE SCALE GENOMIC DNA]</scope>
    <source>
        <strain evidence="6 7">USBA 355</strain>
    </source>
</reference>